<dbReference type="InterPro" id="IPR020846">
    <property type="entry name" value="MFS_dom"/>
</dbReference>
<evidence type="ECO:0000259" key="7">
    <source>
        <dbReference type="PROSITE" id="PS50850"/>
    </source>
</evidence>
<feature type="transmembrane region" description="Helical" evidence="6">
    <location>
        <begin position="372"/>
        <end position="392"/>
    </location>
</feature>
<organism evidence="8 9">
    <name type="scientific">Stackebrandtia nassauensis (strain DSM 44728 / CIP 108903 / NRRL B-16338 / NBRC 102104 / LLR-40K-21)</name>
    <dbReference type="NCBI Taxonomy" id="446470"/>
    <lineage>
        <taxon>Bacteria</taxon>
        <taxon>Bacillati</taxon>
        <taxon>Actinomycetota</taxon>
        <taxon>Actinomycetes</taxon>
        <taxon>Glycomycetales</taxon>
        <taxon>Glycomycetaceae</taxon>
        <taxon>Stackebrandtia</taxon>
    </lineage>
</organism>
<dbReference type="PANTHER" id="PTHR43124">
    <property type="entry name" value="PURINE EFFLUX PUMP PBUE"/>
    <property type="match status" value="1"/>
</dbReference>
<feature type="transmembrane region" description="Helical" evidence="6">
    <location>
        <begin position="87"/>
        <end position="105"/>
    </location>
</feature>
<gene>
    <name evidence="8" type="ordered locus">Snas_2584</name>
</gene>
<comment type="subcellular location">
    <subcellularLocation>
        <location evidence="1">Cell membrane</location>
        <topology evidence="1">Multi-pass membrane protein</topology>
    </subcellularLocation>
</comment>
<evidence type="ECO:0000256" key="1">
    <source>
        <dbReference type="ARBA" id="ARBA00004651"/>
    </source>
</evidence>
<dbReference type="GO" id="GO:0005886">
    <property type="term" value="C:plasma membrane"/>
    <property type="evidence" value="ECO:0007669"/>
    <property type="project" value="UniProtKB-SubCell"/>
</dbReference>
<feature type="transmembrane region" description="Helical" evidence="6">
    <location>
        <begin position="219"/>
        <end position="240"/>
    </location>
</feature>
<dbReference type="Proteomes" id="UP000000844">
    <property type="component" value="Chromosome"/>
</dbReference>
<dbReference type="PANTHER" id="PTHR43124:SF3">
    <property type="entry name" value="CHLORAMPHENICOL EFFLUX PUMP RV0191"/>
    <property type="match status" value="1"/>
</dbReference>
<evidence type="ECO:0000256" key="6">
    <source>
        <dbReference type="SAM" id="Phobius"/>
    </source>
</evidence>
<dbReference type="CDD" id="cd17324">
    <property type="entry name" value="MFS_NepI_like"/>
    <property type="match status" value="1"/>
</dbReference>
<name>D3Q689_STANL</name>
<evidence type="ECO:0000313" key="8">
    <source>
        <dbReference type="EMBL" id="ADD42264.1"/>
    </source>
</evidence>
<feature type="transmembrane region" description="Helical" evidence="6">
    <location>
        <begin position="342"/>
        <end position="360"/>
    </location>
</feature>
<keyword evidence="9" id="KW-1185">Reference proteome</keyword>
<evidence type="ECO:0000256" key="4">
    <source>
        <dbReference type="ARBA" id="ARBA00022989"/>
    </source>
</evidence>
<dbReference type="EMBL" id="CP001778">
    <property type="protein sequence ID" value="ADD42264.1"/>
    <property type="molecule type" value="Genomic_DNA"/>
</dbReference>
<dbReference type="KEGG" id="sna:Snas_2584"/>
<feature type="transmembrane region" description="Helical" evidence="6">
    <location>
        <begin position="17"/>
        <end position="39"/>
    </location>
</feature>
<feature type="transmembrane region" description="Helical" evidence="6">
    <location>
        <begin position="283"/>
        <end position="303"/>
    </location>
</feature>
<dbReference type="AlphaFoldDB" id="D3Q689"/>
<proteinExistence type="predicted"/>
<dbReference type="Gene3D" id="1.20.1250.20">
    <property type="entry name" value="MFS general substrate transporter like domains"/>
    <property type="match status" value="1"/>
</dbReference>
<reference evidence="8 9" key="1">
    <citation type="journal article" date="2009" name="Stand. Genomic Sci.">
        <title>Complete genome sequence of Stackebrandtia nassauensis type strain (LLR-40K-21).</title>
        <authorList>
            <person name="Munk C."/>
            <person name="Lapidus A."/>
            <person name="Copeland A."/>
            <person name="Jando M."/>
            <person name="Mayilraj S."/>
            <person name="Glavina Del Rio T."/>
            <person name="Nolan M."/>
            <person name="Chen F."/>
            <person name="Lucas S."/>
            <person name="Tice H."/>
            <person name="Cheng J.F."/>
            <person name="Han C."/>
            <person name="Detter J.C."/>
            <person name="Bruce D."/>
            <person name="Goodwin L."/>
            <person name="Chain P."/>
            <person name="Pitluck S."/>
            <person name="Goker M."/>
            <person name="Ovchinikova G."/>
            <person name="Pati A."/>
            <person name="Ivanova N."/>
            <person name="Mavromatis K."/>
            <person name="Chen A."/>
            <person name="Palaniappan K."/>
            <person name="Land M."/>
            <person name="Hauser L."/>
            <person name="Chang Y.J."/>
            <person name="Jeffries C.D."/>
            <person name="Bristow J."/>
            <person name="Eisen J.A."/>
            <person name="Markowitz V."/>
            <person name="Hugenholtz P."/>
            <person name="Kyrpides N.C."/>
            <person name="Klenk H.P."/>
        </authorList>
    </citation>
    <scope>NUCLEOTIDE SEQUENCE [LARGE SCALE GENOMIC DNA]</scope>
    <source>
        <strain evidence="9">DSM 44728 / CIP 108903 / NRRL B-16338 / NBRC 102104 / LLR-40K-21</strain>
    </source>
</reference>
<feature type="transmembrane region" description="Helical" evidence="6">
    <location>
        <begin position="59"/>
        <end position="80"/>
    </location>
</feature>
<protein>
    <submittedName>
        <fullName evidence="8">Major facilitator superfamily MFS_1</fullName>
    </submittedName>
</protein>
<sequence length="402" mass="40432">MTTTLTPAPTRPRRSAALGWIGVVAVATGTFSIVTTEMLPVGLLTRIGPDLGVSDGASGQLMTTASSMAFVAALTIVLVAGRLDRRFVLAGMMGVLLVANLVTALTDSFVVLLAARVMVGMAIGGFWAIGASLATRLVPERSVARASSVIFSGVSIASVAGVPAGMFIGDHAGWRAAFLALAGLSAIVLVAMLTLLPALPSRRSLRPRDLAVLLRNRPVLIGLGGLALIVIGHFTAYTYVTPALKAAAGIDGGAAAVVLLIYGSAGIAGTFVAGALTGGHLRAVLLTSGGFIVAATVAIPLLVSGPITATVTLIVWGLGYGAVPVGLQVLTLRSAPEAPEAVSALFVAGFQVAIGLGAVFGGVAVDLSGPQAPMWVGAIAAAAMVALVFAAVRLPHRPRDSR</sequence>
<feature type="transmembrane region" description="Helical" evidence="6">
    <location>
        <begin position="252"/>
        <end position="276"/>
    </location>
</feature>
<evidence type="ECO:0000256" key="2">
    <source>
        <dbReference type="ARBA" id="ARBA00022475"/>
    </source>
</evidence>
<dbReference type="OrthoDB" id="9814237at2"/>
<feature type="transmembrane region" description="Helical" evidence="6">
    <location>
        <begin position="146"/>
        <end position="168"/>
    </location>
</feature>
<dbReference type="RefSeq" id="WP_013017835.1">
    <property type="nucleotide sequence ID" value="NC_013947.1"/>
</dbReference>
<feature type="transmembrane region" description="Helical" evidence="6">
    <location>
        <begin position="111"/>
        <end position="134"/>
    </location>
</feature>
<dbReference type="eggNOG" id="COG2814">
    <property type="taxonomic scope" value="Bacteria"/>
</dbReference>
<evidence type="ECO:0000313" key="9">
    <source>
        <dbReference type="Proteomes" id="UP000000844"/>
    </source>
</evidence>
<keyword evidence="5 6" id="KW-0472">Membrane</keyword>
<accession>D3Q689</accession>
<feature type="domain" description="Major facilitator superfamily (MFS) profile" evidence="7">
    <location>
        <begin position="21"/>
        <end position="398"/>
    </location>
</feature>
<feature type="transmembrane region" description="Helical" evidence="6">
    <location>
        <begin position="174"/>
        <end position="199"/>
    </location>
</feature>
<dbReference type="GO" id="GO:0022857">
    <property type="term" value="F:transmembrane transporter activity"/>
    <property type="evidence" value="ECO:0007669"/>
    <property type="project" value="InterPro"/>
</dbReference>
<dbReference type="STRING" id="446470.Snas_2584"/>
<keyword evidence="2" id="KW-1003">Cell membrane</keyword>
<dbReference type="Pfam" id="PF07690">
    <property type="entry name" value="MFS_1"/>
    <property type="match status" value="1"/>
</dbReference>
<keyword evidence="4 6" id="KW-1133">Transmembrane helix</keyword>
<keyword evidence="3 6" id="KW-0812">Transmembrane</keyword>
<evidence type="ECO:0000256" key="3">
    <source>
        <dbReference type="ARBA" id="ARBA00022692"/>
    </source>
</evidence>
<dbReference type="PROSITE" id="PS50850">
    <property type="entry name" value="MFS"/>
    <property type="match status" value="1"/>
</dbReference>
<feature type="transmembrane region" description="Helical" evidence="6">
    <location>
        <begin position="309"/>
        <end position="330"/>
    </location>
</feature>
<dbReference type="SUPFAM" id="SSF103473">
    <property type="entry name" value="MFS general substrate transporter"/>
    <property type="match status" value="1"/>
</dbReference>
<dbReference type="HOGENOM" id="CLU_001265_61_1_11"/>
<evidence type="ECO:0000256" key="5">
    <source>
        <dbReference type="ARBA" id="ARBA00023136"/>
    </source>
</evidence>
<dbReference type="InterPro" id="IPR050189">
    <property type="entry name" value="MFS_Efflux_Transporters"/>
</dbReference>
<dbReference type="InterPro" id="IPR011701">
    <property type="entry name" value="MFS"/>
</dbReference>
<dbReference type="InterPro" id="IPR036259">
    <property type="entry name" value="MFS_trans_sf"/>
</dbReference>